<reference evidence="3 5" key="2">
    <citation type="submission" date="2019-06" db="EMBL/GenBank/DDBJ databases">
        <title>Whole genome shotgun sequence of Corynebacterium flavescens NBRC 14136.</title>
        <authorList>
            <person name="Hosoyama A."/>
            <person name="Uohara A."/>
            <person name="Ohji S."/>
            <person name="Ichikawa N."/>
        </authorList>
    </citation>
    <scope>NUCLEOTIDE SEQUENCE [LARGE SCALE GENOMIC DNA]</scope>
    <source>
        <strain evidence="3 5">NBRC 14136</strain>
    </source>
</reference>
<dbReference type="STRING" id="28028.CFLV_10950"/>
<keyword evidence="1" id="KW-0732">Signal</keyword>
<evidence type="ECO:0008006" key="6">
    <source>
        <dbReference type="Google" id="ProtNLM"/>
    </source>
</evidence>
<proteinExistence type="predicted"/>
<dbReference type="KEGG" id="cfc:CFLV_10950"/>
<protein>
    <recommendedName>
        <fullName evidence="6">META domain-containing protein</fullName>
    </recommendedName>
</protein>
<dbReference type="PROSITE" id="PS51257">
    <property type="entry name" value="PROKAR_LIPOPROTEIN"/>
    <property type="match status" value="1"/>
</dbReference>
<evidence type="ECO:0000313" key="3">
    <source>
        <dbReference type="EMBL" id="GEB96997.1"/>
    </source>
</evidence>
<evidence type="ECO:0000313" key="2">
    <source>
        <dbReference type="EMBL" id="APT87619.1"/>
    </source>
</evidence>
<evidence type="ECO:0000313" key="5">
    <source>
        <dbReference type="Proteomes" id="UP000315353"/>
    </source>
</evidence>
<dbReference type="EMBL" id="BJNB01000004">
    <property type="protein sequence ID" value="GEB96997.1"/>
    <property type="molecule type" value="Genomic_DNA"/>
</dbReference>
<reference evidence="2 4" key="1">
    <citation type="submission" date="2014-08" db="EMBL/GenBank/DDBJ databases">
        <title>Complete genome sequence of Corynebacterium flavescens OJ8(T)(=DSM 20296(T)), isolated from cheese.</title>
        <authorList>
            <person name="Ruckert C."/>
            <person name="Albersmeier A."/>
            <person name="Winkler A."/>
            <person name="Kalinowski J."/>
        </authorList>
    </citation>
    <scope>NUCLEOTIDE SEQUENCE [LARGE SCALE GENOMIC DNA]</scope>
    <source>
        <strain evidence="2 4">OJ8</strain>
    </source>
</reference>
<keyword evidence="4" id="KW-1185">Reference proteome</keyword>
<name>A0A1L7CP69_CORFL</name>
<dbReference type="GeneID" id="82881198"/>
<feature type="chain" id="PRO_5039515353" description="META domain-containing protein" evidence="1">
    <location>
        <begin position="24"/>
        <end position="166"/>
    </location>
</feature>
<feature type="signal peptide" evidence="1">
    <location>
        <begin position="1"/>
        <end position="23"/>
    </location>
</feature>
<accession>A0A1L7CP69</accession>
<dbReference type="RefSeq" id="WP_232315925.1">
    <property type="nucleotide sequence ID" value="NZ_BJNB01000004.1"/>
</dbReference>
<evidence type="ECO:0000313" key="4">
    <source>
        <dbReference type="Proteomes" id="UP000185479"/>
    </source>
</evidence>
<dbReference type="EMBL" id="CP009246">
    <property type="protein sequence ID" value="APT87619.1"/>
    <property type="molecule type" value="Genomic_DNA"/>
</dbReference>
<gene>
    <name evidence="3" type="ORF">CFL01nite_04920</name>
    <name evidence="2" type="ORF">CFLV_10950</name>
</gene>
<evidence type="ECO:0000256" key="1">
    <source>
        <dbReference type="SAM" id="SignalP"/>
    </source>
</evidence>
<dbReference type="Gene3D" id="2.40.128.270">
    <property type="match status" value="1"/>
</dbReference>
<dbReference type="InterPro" id="IPR038670">
    <property type="entry name" value="HslJ-like_sf"/>
</dbReference>
<sequence length="166" mass="17718">MRKLLLSVAAGAMLGCAACGSNAPEAPQAPGDDRIVGKDWQVVSIYTAPDAASTVPESLVDVPQISFGESSLVGSSGCAQFRGHVSYHGGEERTNIREADTLRLDEIVYDTPKEDCEGAAGWTDGHMRNLMATGHEFSIRMNPNNQLVLTLRTDAIDSPALRMVSL</sequence>
<dbReference type="AlphaFoldDB" id="A0A1L7CP69"/>
<organism evidence="2 4">
    <name type="scientific">Corynebacterium flavescens</name>
    <dbReference type="NCBI Taxonomy" id="28028"/>
    <lineage>
        <taxon>Bacteria</taxon>
        <taxon>Bacillati</taxon>
        <taxon>Actinomycetota</taxon>
        <taxon>Actinomycetes</taxon>
        <taxon>Mycobacteriales</taxon>
        <taxon>Corynebacteriaceae</taxon>
        <taxon>Corynebacterium</taxon>
    </lineage>
</organism>
<dbReference type="Proteomes" id="UP000315353">
    <property type="component" value="Unassembled WGS sequence"/>
</dbReference>
<dbReference type="Proteomes" id="UP000185479">
    <property type="component" value="Chromosome"/>
</dbReference>